<evidence type="ECO:0000259" key="5">
    <source>
        <dbReference type="PROSITE" id="PS51898"/>
    </source>
</evidence>
<dbReference type="InterPro" id="IPR002104">
    <property type="entry name" value="Integrase_catalytic"/>
</dbReference>
<dbReference type="EMBL" id="JWIR02000091">
    <property type="protein sequence ID" value="KKB34030.1"/>
    <property type="molecule type" value="Genomic_DNA"/>
</dbReference>
<dbReference type="PANTHER" id="PTHR30349:SF41">
    <property type="entry name" value="INTEGRASE_RECOMBINASE PROTEIN MJ0367-RELATED"/>
    <property type="match status" value="1"/>
</dbReference>
<dbReference type="RefSeq" id="WP_039231449.1">
    <property type="nucleotide sequence ID" value="NZ_JWIR02000091.1"/>
</dbReference>
<dbReference type="Gene3D" id="1.10.443.10">
    <property type="entry name" value="Intergrase catalytic core"/>
    <property type="match status" value="1"/>
</dbReference>
<protein>
    <submittedName>
        <fullName evidence="7">Integrase</fullName>
    </submittedName>
</protein>
<feature type="domain" description="Tyr recombinase" evidence="5">
    <location>
        <begin position="175"/>
        <end position="368"/>
    </location>
</feature>
<comment type="similarity">
    <text evidence="1">Belongs to the 'phage' integrase family.</text>
</comment>
<keyword evidence="2 4" id="KW-0238">DNA-binding</keyword>
<dbReference type="InterPro" id="IPR010998">
    <property type="entry name" value="Integrase_recombinase_N"/>
</dbReference>
<dbReference type="PROSITE" id="PS51898">
    <property type="entry name" value="TYR_RECOMBINASE"/>
    <property type="match status" value="1"/>
</dbReference>
<evidence type="ECO:0000256" key="2">
    <source>
        <dbReference type="ARBA" id="ARBA00023125"/>
    </source>
</evidence>
<organism evidence="7 8">
    <name type="scientific">Bacillus thermotolerans</name>
    <name type="common">Quasibacillus thermotolerans</name>
    <dbReference type="NCBI Taxonomy" id="1221996"/>
    <lineage>
        <taxon>Bacteria</taxon>
        <taxon>Bacillati</taxon>
        <taxon>Bacillota</taxon>
        <taxon>Bacilli</taxon>
        <taxon>Bacillales</taxon>
        <taxon>Bacillaceae</taxon>
        <taxon>Bacillus</taxon>
    </lineage>
</organism>
<keyword evidence="3" id="KW-0233">DNA recombination</keyword>
<dbReference type="Pfam" id="PF00589">
    <property type="entry name" value="Phage_integrase"/>
    <property type="match status" value="1"/>
</dbReference>
<gene>
    <name evidence="7" type="ORF">QY95_04097</name>
</gene>
<feature type="domain" description="Core-binding (CB)" evidence="6">
    <location>
        <begin position="42"/>
        <end position="152"/>
    </location>
</feature>
<dbReference type="InterPro" id="IPR050090">
    <property type="entry name" value="Tyrosine_recombinase_XerCD"/>
</dbReference>
<dbReference type="GO" id="GO:0003677">
    <property type="term" value="F:DNA binding"/>
    <property type="evidence" value="ECO:0007669"/>
    <property type="project" value="UniProtKB-UniRule"/>
</dbReference>
<dbReference type="InterPro" id="IPR013762">
    <property type="entry name" value="Integrase-like_cat_sf"/>
</dbReference>
<keyword evidence="8" id="KW-1185">Reference proteome</keyword>
<dbReference type="Proteomes" id="UP000031563">
    <property type="component" value="Unassembled WGS sequence"/>
</dbReference>
<dbReference type="SUPFAM" id="SSF56349">
    <property type="entry name" value="DNA breaking-rejoining enzymes"/>
    <property type="match status" value="1"/>
</dbReference>
<dbReference type="GO" id="GO:0006310">
    <property type="term" value="P:DNA recombination"/>
    <property type="evidence" value="ECO:0007669"/>
    <property type="project" value="UniProtKB-KW"/>
</dbReference>
<dbReference type="GO" id="GO:0015074">
    <property type="term" value="P:DNA integration"/>
    <property type="evidence" value="ECO:0007669"/>
    <property type="project" value="InterPro"/>
</dbReference>
<dbReference type="PANTHER" id="PTHR30349">
    <property type="entry name" value="PHAGE INTEGRASE-RELATED"/>
    <property type="match status" value="1"/>
</dbReference>
<dbReference type="InterPro" id="IPR044068">
    <property type="entry name" value="CB"/>
</dbReference>
<evidence type="ECO:0000313" key="7">
    <source>
        <dbReference type="EMBL" id="KKB34030.1"/>
    </source>
</evidence>
<evidence type="ECO:0000256" key="1">
    <source>
        <dbReference type="ARBA" id="ARBA00008857"/>
    </source>
</evidence>
<reference evidence="7" key="1">
    <citation type="submission" date="2015-02" db="EMBL/GenBank/DDBJ databases">
        <title>Genome Assembly of Bacillaceae bacterium MTCC 8252.</title>
        <authorList>
            <person name="Verma A."/>
            <person name="Khatri I."/>
            <person name="Mual P."/>
            <person name="Subramanian S."/>
            <person name="Krishnamurthi S."/>
        </authorList>
    </citation>
    <scope>NUCLEOTIDE SEQUENCE [LARGE SCALE GENOMIC DNA]</scope>
    <source>
        <strain evidence="7">MTCC 8252</strain>
    </source>
</reference>
<sequence length="378" mass="44105">MNNSLLAKRNGSLFPENPSAAVQHIIERMDRAEKEKREPFDELDDRDVIHYFLYRDTNLNEAAQRSKRTIHEYELELDQFVQNMLKFAPEIGIDIEEIVEGSLFKSLRPRHIRRYQEWLAAKSPYVQKNGAYSAAALARKTVVLKSFLKFLYKYRYIREALHESLVSATVRKEDRPNRDLGPNEVIQLLDYFETSGNPIVFSLIHVLTGTGLRNDELCRLKVSDVRFDSILGGYYLHVIGKGNKEREIPLKEKVMNSIIRYRKARFLPAQFPNGSEEPLFPNSKHKPYRPSYLSTFLANAIEKAPIYSIQAREKRITPHVFRHSFAIISYLNGVDVYDIMRALGHEQIETTMIYLQKIMSREQHAIHKWKDDALGKYI</sequence>
<dbReference type="Gene3D" id="1.10.150.130">
    <property type="match status" value="1"/>
</dbReference>
<evidence type="ECO:0000256" key="3">
    <source>
        <dbReference type="ARBA" id="ARBA00023172"/>
    </source>
</evidence>
<evidence type="ECO:0000313" key="8">
    <source>
        <dbReference type="Proteomes" id="UP000031563"/>
    </source>
</evidence>
<dbReference type="STRING" id="1221996.QY95_04097"/>
<comment type="caution">
    <text evidence="7">The sequence shown here is derived from an EMBL/GenBank/DDBJ whole genome shotgun (WGS) entry which is preliminary data.</text>
</comment>
<accession>A0A0F5HLY5</accession>
<evidence type="ECO:0000256" key="4">
    <source>
        <dbReference type="PROSITE-ProRule" id="PRU01248"/>
    </source>
</evidence>
<accession>A0A0F5HII3</accession>
<proteinExistence type="inferred from homology"/>
<evidence type="ECO:0000259" key="6">
    <source>
        <dbReference type="PROSITE" id="PS51900"/>
    </source>
</evidence>
<dbReference type="PROSITE" id="PS51900">
    <property type="entry name" value="CB"/>
    <property type="match status" value="1"/>
</dbReference>
<name>A0A0F5HLY5_BACTR</name>
<dbReference type="InterPro" id="IPR011010">
    <property type="entry name" value="DNA_brk_join_enz"/>
</dbReference>
<dbReference type="AlphaFoldDB" id="A0A0F5HLY5"/>